<sequence>MTSVAAWLLTLSGLALVGIGGYFIIARPALLPEDARFMGTTQAALLKAAPDLSRWLKRVFWVMGGYIVSTGVLVAYLANTSLRSGEGGALVVLALVWATSIGWMALVNVVIDSDFKRPLLALAGLWAIALVLAAVAR</sequence>
<keyword evidence="1" id="KW-0472">Membrane</keyword>
<evidence type="ECO:0000256" key="1">
    <source>
        <dbReference type="SAM" id="Phobius"/>
    </source>
</evidence>
<keyword evidence="1" id="KW-0812">Transmembrane</keyword>
<dbReference type="KEGG" id="rub:GBA63_18715"/>
<accession>A0A6G8QD78</accession>
<evidence type="ECO:0000313" key="2">
    <source>
        <dbReference type="EMBL" id="QIN84446.1"/>
    </source>
</evidence>
<keyword evidence="3" id="KW-1185">Reference proteome</keyword>
<dbReference type="EMBL" id="CP045119">
    <property type="protein sequence ID" value="QIN84446.1"/>
    <property type="molecule type" value="Genomic_DNA"/>
</dbReference>
<evidence type="ECO:0000313" key="3">
    <source>
        <dbReference type="Proteomes" id="UP000501452"/>
    </source>
</evidence>
<protein>
    <submittedName>
        <fullName evidence="2">Uncharacterized protein</fullName>
    </submittedName>
</protein>
<keyword evidence="1" id="KW-1133">Transmembrane helix</keyword>
<dbReference type="RefSeq" id="WP_166178640.1">
    <property type="nucleotide sequence ID" value="NZ_CP045119.1"/>
</dbReference>
<reference evidence="2 3" key="1">
    <citation type="submission" date="2019-10" db="EMBL/GenBank/DDBJ databases">
        <title>Rubrobacter sp nov SCSIO 52090 isolated from a deep-sea sediment in the South China Sea.</title>
        <authorList>
            <person name="Chen R.W."/>
        </authorList>
    </citation>
    <scope>NUCLEOTIDE SEQUENCE [LARGE SCALE GENOMIC DNA]</scope>
    <source>
        <strain evidence="2 3">SCSIO 52909</strain>
    </source>
</reference>
<dbReference type="AlphaFoldDB" id="A0A6G8QD78"/>
<feature type="transmembrane region" description="Helical" evidence="1">
    <location>
        <begin position="90"/>
        <end position="111"/>
    </location>
</feature>
<feature type="transmembrane region" description="Helical" evidence="1">
    <location>
        <begin position="118"/>
        <end position="136"/>
    </location>
</feature>
<name>A0A6G8QD78_9ACTN</name>
<proteinExistence type="predicted"/>
<feature type="transmembrane region" description="Helical" evidence="1">
    <location>
        <begin position="59"/>
        <end position="78"/>
    </location>
</feature>
<gene>
    <name evidence="2" type="ORF">GBA63_18715</name>
</gene>
<dbReference type="Proteomes" id="UP000501452">
    <property type="component" value="Chromosome"/>
</dbReference>
<feature type="transmembrane region" description="Helical" evidence="1">
    <location>
        <begin position="6"/>
        <end position="26"/>
    </location>
</feature>
<organism evidence="2 3">
    <name type="scientific">Rubrobacter tropicus</name>
    <dbReference type="NCBI Taxonomy" id="2653851"/>
    <lineage>
        <taxon>Bacteria</taxon>
        <taxon>Bacillati</taxon>
        <taxon>Actinomycetota</taxon>
        <taxon>Rubrobacteria</taxon>
        <taxon>Rubrobacterales</taxon>
        <taxon>Rubrobacteraceae</taxon>
        <taxon>Rubrobacter</taxon>
    </lineage>
</organism>